<sequence length="112" mass="13136">MVMQGVRSSTVKAIAVIMFRTDQDLLDGWLQTEQRRGERRRSQDPYVHLGLRFAFYGRMSTSERQDRRTSRLWQLEMSGLLVEGRRRLVRGHGRDRNRMDAPSLLHAFSLSS</sequence>
<comment type="caution">
    <text evidence="1">The sequence shown here is derived from an EMBL/GenBank/DDBJ whole genome shotgun (WGS) entry which is preliminary data.</text>
</comment>
<gene>
    <name evidence="1" type="ORF">CKY47_31410</name>
</gene>
<organism evidence="1 2">
    <name type="scientific">Saccharothrix yanglingensis</name>
    <dbReference type="NCBI Taxonomy" id="659496"/>
    <lineage>
        <taxon>Bacteria</taxon>
        <taxon>Bacillati</taxon>
        <taxon>Actinomycetota</taxon>
        <taxon>Actinomycetes</taxon>
        <taxon>Pseudonocardiales</taxon>
        <taxon>Pseudonocardiaceae</taxon>
        <taxon>Saccharothrix</taxon>
    </lineage>
</organism>
<accession>A0ABU0X9W1</accession>
<keyword evidence="2" id="KW-1185">Reference proteome</keyword>
<proteinExistence type="predicted"/>
<protein>
    <submittedName>
        <fullName evidence="1">Uncharacterized protein</fullName>
    </submittedName>
</protein>
<reference evidence="1 2" key="1">
    <citation type="submission" date="2017-06" db="EMBL/GenBank/DDBJ databases">
        <title>Cultured bacterium strain Saccharothrix yanglingensis Hhs.015.</title>
        <authorList>
            <person name="Xia Y."/>
        </authorList>
    </citation>
    <scope>NUCLEOTIDE SEQUENCE [LARGE SCALE GENOMIC DNA]</scope>
    <source>
        <strain evidence="1 2">Hhs.015</strain>
    </source>
</reference>
<evidence type="ECO:0000313" key="2">
    <source>
        <dbReference type="Proteomes" id="UP001225605"/>
    </source>
</evidence>
<dbReference type="Proteomes" id="UP001225605">
    <property type="component" value="Unassembled WGS sequence"/>
</dbReference>
<name>A0ABU0X9W1_9PSEU</name>
<dbReference type="EMBL" id="NSDM01000018">
    <property type="protein sequence ID" value="MDQ2588392.1"/>
    <property type="molecule type" value="Genomic_DNA"/>
</dbReference>
<evidence type="ECO:0000313" key="1">
    <source>
        <dbReference type="EMBL" id="MDQ2588392.1"/>
    </source>
</evidence>